<evidence type="ECO:0000256" key="1">
    <source>
        <dbReference type="ARBA" id="ARBA00022499"/>
    </source>
</evidence>
<reference evidence="7" key="2">
    <citation type="submission" date="2020-11" db="EMBL/GenBank/DDBJ databases">
        <authorList>
            <person name="McCartney M.A."/>
            <person name="Auch B."/>
            <person name="Kono T."/>
            <person name="Mallez S."/>
            <person name="Becker A."/>
            <person name="Gohl D.M."/>
            <person name="Silverstein K.A.T."/>
            <person name="Koren S."/>
            <person name="Bechman K.B."/>
            <person name="Herman A."/>
            <person name="Abrahante J.E."/>
            <person name="Garbe J."/>
        </authorList>
    </citation>
    <scope>NUCLEOTIDE SEQUENCE</scope>
    <source>
        <strain evidence="7">Duluth1</strain>
        <tissue evidence="7">Whole animal</tissue>
    </source>
</reference>
<dbReference type="Proteomes" id="UP000828390">
    <property type="component" value="Unassembled WGS sequence"/>
</dbReference>
<dbReference type="InterPro" id="IPR031964">
    <property type="entry name" value="CARD_dom"/>
</dbReference>
<dbReference type="InterPro" id="IPR011029">
    <property type="entry name" value="DEATH-like_dom_sf"/>
</dbReference>
<gene>
    <name evidence="7" type="ORF">DPMN_017412</name>
</gene>
<dbReference type="Pfam" id="PF16739">
    <property type="entry name" value="CARD_2"/>
    <property type="match status" value="1"/>
</dbReference>
<evidence type="ECO:0000313" key="7">
    <source>
        <dbReference type="EMBL" id="KAH3893266.1"/>
    </source>
</evidence>
<protein>
    <recommendedName>
        <fullName evidence="6">Caspase recruitment domain-containing protein</fullName>
    </recommendedName>
</protein>
<proteinExistence type="predicted"/>
<reference evidence="7" key="1">
    <citation type="journal article" date="2019" name="bioRxiv">
        <title>The Genome of the Zebra Mussel, Dreissena polymorpha: A Resource for Invasive Species Research.</title>
        <authorList>
            <person name="McCartney M.A."/>
            <person name="Auch B."/>
            <person name="Kono T."/>
            <person name="Mallez S."/>
            <person name="Zhang Y."/>
            <person name="Obille A."/>
            <person name="Becker A."/>
            <person name="Abrahante J.E."/>
            <person name="Garbe J."/>
            <person name="Badalamenti J.P."/>
            <person name="Herman A."/>
            <person name="Mangelson H."/>
            <person name="Liachko I."/>
            <person name="Sullivan S."/>
            <person name="Sone E.D."/>
            <person name="Koren S."/>
            <person name="Silverstein K.A.T."/>
            <person name="Beckman K.B."/>
            <person name="Gohl D.M."/>
        </authorList>
    </citation>
    <scope>NUCLEOTIDE SEQUENCE</scope>
    <source>
        <strain evidence="7">Duluth1</strain>
        <tissue evidence="7">Whole animal</tissue>
    </source>
</reference>
<keyword evidence="3" id="KW-0399">Innate immunity</keyword>
<evidence type="ECO:0000256" key="3">
    <source>
        <dbReference type="ARBA" id="ARBA00022588"/>
    </source>
</evidence>
<accession>A0A9D4S6C6</accession>
<comment type="caution">
    <text evidence="7">The sequence shown here is derived from an EMBL/GenBank/DDBJ whole genome shotgun (WGS) entry which is preliminary data.</text>
</comment>
<sequence length="733" mass="83683">MGNTKSSVKKESIPKYIRERKFDYNDNVLIDIGMHMPVYTPLKEMDQPSVEEDNADVWVPRDDIYMKPDNVSYGSLEEVMALERFHMKLTVFRKVIVATIDIYKILPHLSFVEYPSEFRQIAKRNHRAAKELLMEQLLEIKCFNHGNVFIMGLQRCGYQHLAMILDVKDEFDSRYAKKYIAIMADTIKPLIVPSNVTFYLRSTGVISEEEVQLINNAEMMQGIEKAVDTLLDKMQQRHVYWYSHFVEALRHADMSEAVELLDIPELHTECAGFHQSGGQITFNASLNYLPAAPAPPTTRYGIYRSHLEQNKTHVNDEEETNTDFVMASDTHIQGEYYDDTALPPREIISQITDETLTKIVYVPKGHTLPLGFEAQDTANYTNESADSVFVYVHGRDTPIAELDDNSSIGFVKIDGMRNNSLFVAEAQVSPGKRCNKPQLPLPAEVLIEPPSLPPKIPLKGKQPYPLPRASFRKYSPVPPNSDSYRQANHTLTEKKQGLIDDVHYEDEEIPDKGTTSDNTVENIHKVNILDFSNEAVEMATTKQIQKHHTSLDALDITSIHTMDKEMLVKRIELLKYEQTDDIGKTELLNTMAVEITNLSSCKVEKIEALKNVQRADQILKIQQAKLARIVTHNDNSAINDEYPCEGVYSARQLERDTERHEAANIMSTLLIAVILRNIQTNGIPTRSLRPLQRNSFMNRSFRRLPKTRRSSFKDSAFYSCSNIYTIYEAPGLD</sequence>
<keyword evidence="1" id="KW-1017">Isopeptide bond</keyword>
<evidence type="ECO:0000259" key="6">
    <source>
        <dbReference type="Pfam" id="PF16739"/>
    </source>
</evidence>
<keyword evidence="5" id="KW-0391">Immunity</keyword>
<keyword evidence="2" id="KW-0597">Phosphoprotein</keyword>
<dbReference type="GO" id="GO:0005737">
    <property type="term" value="C:cytoplasm"/>
    <property type="evidence" value="ECO:0007669"/>
    <property type="project" value="UniProtKB-ARBA"/>
</dbReference>
<dbReference type="CDD" id="cd01671">
    <property type="entry name" value="CARD"/>
    <property type="match status" value="1"/>
</dbReference>
<dbReference type="EMBL" id="JAIWYP010000001">
    <property type="protein sequence ID" value="KAH3893266.1"/>
    <property type="molecule type" value="Genomic_DNA"/>
</dbReference>
<organism evidence="7 8">
    <name type="scientific">Dreissena polymorpha</name>
    <name type="common">Zebra mussel</name>
    <name type="synonym">Mytilus polymorpha</name>
    <dbReference type="NCBI Taxonomy" id="45954"/>
    <lineage>
        <taxon>Eukaryota</taxon>
        <taxon>Metazoa</taxon>
        <taxon>Spiralia</taxon>
        <taxon>Lophotrochozoa</taxon>
        <taxon>Mollusca</taxon>
        <taxon>Bivalvia</taxon>
        <taxon>Autobranchia</taxon>
        <taxon>Heteroconchia</taxon>
        <taxon>Euheterodonta</taxon>
        <taxon>Imparidentia</taxon>
        <taxon>Neoheterodontei</taxon>
        <taxon>Myida</taxon>
        <taxon>Dreissenoidea</taxon>
        <taxon>Dreissenidae</taxon>
        <taxon>Dreissena</taxon>
    </lineage>
</organism>
<evidence type="ECO:0000256" key="5">
    <source>
        <dbReference type="ARBA" id="ARBA00022859"/>
    </source>
</evidence>
<keyword evidence="8" id="KW-1185">Reference proteome</keyword>
<dbReference type="Gene3D" id="1.10.533.10">
    <property type="entry name" value="Death Domain, Fas"/>
    <property type="match status" value="1"/>
</dbReference>
<dbReference type="GO" id="GO:0045087">
    <property type="term" value="P:innate immune response"/>
    <property type="evidence" value="ECO:0007669"/>
    <property type="project" value="UniProtKB-KW"/>
</dbReference>
<evidence type="ECO:0000256" key="2">
    <source>
        <dbReference type="ARBA" id="ARBA00022553"/>
    </source>
</evidence>
<dbReference type="AlphaFoldDB" id="A0A9D4S6C6"/>
<evidence type="ECO:0000313" key="8">
    <source>
        <dbReference type="Proteomes" id="UP000828390"/>
    </source>
</evidence>
<name>A0A9D4S6C6_DREPO</name>
<keyword evidence="4" id="KW-0832">Ubl conjugation</keyword>
<evidence type="ECO:0000256" key="4">
    <source>
        <dbReference type="ARBA" id="ARBA00022843"/>
    </source>
</evidence>
<feature type="domain" description="Caspase recruitment" evidence="6">
    <location>
        <begin position="175"/>
        <end position="261"/>
    </location>
</feature>